<dbReference type="InterPro" id="IPR010972">
    <property type="entry name" value="Beta-PGM"/>
</dbReference>
<dbReference type="PANTHER" id="PTHR18901">
    <property type="entry name" value="2-DEOXYGLUCOSE-6-PHOSPHATE PHOSPHATASE 2"/>
    <property type="match status" value="1"/>
</dbReference>
<dbReference type="InterPro" id="IPR023198">
    <property type="entry name" value="PGP-like_dom2"/>
</dbReference>
<dbReference type="NCBIfam" id="TIGR01990">
    <property type="entry name" value="bPGM"/>
    <property type="match status" value="1"/>
</dbReference>
<dbReference type="Proteomes" id="UP000199537">
    <property type="component" value="Unassembled WGS sequence"/>
</dbReference>
<gene>
    <name evidence="6" type="ORF">SAMN05660895_2181</name>
</gene>
<dbReference type="InterPro" id="IPR010976">
    <property type="entry name" value="B-phosphoglucomutase_hydrolase"/>
</dbReference>
<dbReference type="AlphaFoldDB" id="A0A1I7NKP7"/>
<feature type="binding site" evidence="4">
    <location>
        <position position="173"/>
    </location>
    <ligand>
        <name>Mg(2+)</name>
        <dbReference type="ChEBI" id="CHEBI:18420"/>
    </ligand>
</feature>
<dbReference type="GO" id="GO:0000287">
    <property type="term" value="F:magnesium ion binding"/>
    <property type="evidence" value="ECO:0007669"/>
    <property type="project" value="InterPro"/>
</dbReference>
<feature type="binding site" evidence="4">
    <location>
        <position position="172"/>
    </location>
    <ligand>
        <name>Mg(2+)</name>
        <dbReference type="ChEBI" id="CHEBI:18420"/>
    </ligand>
</feature>
<feature type="binding site" evidence="4">
    <location>
        <position position="12"/>
    </location>
    <ligand>
        <name>Mg(2+)</name>
        <dbReference type="ChEBI" id="CHEBI:18420"/>
    </ligand>
</feature>
<evidence type="ECO:0000256" key="3">
    <source>
        <dbReference type="PIRSR" id="PIRSR610972-2"/>
    </source>
</evidence>
<keyword evidence="4" id="KW-0460">Magnesium</keyword>
<dbReference type="PRINTS" id="PR00413">
    <property type="entry name" value="HADHALOGNASE"/>
</dbReference>
<dbReference type="NCBIfam" id="TIGR01509">
    <property type="entry name" value="HAD-SF-IA-v3"/>
    <property type="match status" value="1"/>
</dbReference>
<dbReference type="InterPro" id="IPR041492">
    <property type="entry name" value="HAD_2"/>
</dbReference>
<dbReference type="GO" id="GO:0005975">
    <property type="term" value="P:carbohydrate metabolic process"/>
    <property type="evidence" value="ECO:0007669"/>
    <property type="project" value="InterPro"/>
</dbReference>
<feature type="site" description="Important for catalytic activity and assists the phosphoryl transfer reaction to Asp8 by balancing charge and orienting the reacting groups" evidence="5">
    <location>
        <position position="117"/>
    </location>
</feature>
<feature type="active site" description="Nucleophile" evidence="2">
    <location>
        <position position="12"/>
    </location>
</feature>
<dbReference type="OrthoDB" id="9797743at2"/>
<organism evidence="6 7">
    <name type="scientific">Thermoflavifilum thermophilum</name>
    <dbReference type="NCBI Taxonomy" id="1393122"/>
    <lineage>
        <taxon>Bacteria</taxon>
        <taxon>Pseudomonadati</taxon>
        <taxon>Bacteroidota</taxon>
        <taxon>Chitinophagia</taxon>
        <taxon>Chitinophagales</taxon>
        <taxon>Chitinophagaceae</taxon>
        <taxon>Thermoflavifilum</taxon>
    </lineage>
</organism>
<keyword evidence="7" id="KW-1185">Reference proteome</keyword>
<dbReference type="CDD" id="cd02598">
    <property type="entry name" value="HAD_BPGM"/>
    <property type="match status" value="1"/>
</dbReference>
<dbReference type="EMBL" id="FPCJ01000001">
    <property type="protein sequence ID" value="SFV35215.1"/>
    <property type="molecule type" value="Genomic_DNA"/>
</dbReference>
<feature type="binding site" evidence="3">
    <location>
        <begin position="117"/>
        <end position="121"/>
    </location>
    <ligand>
        <name>substrate</name>
    </ligand>
</feature>
<evidence type="ECO:0000313" key="7">
    <source>
        <dbReference type="Proteomes" id="UP000199537"/>
    </source>
</evidence>
<keyword evidence="4" id="KW-0479">Metal-binding</keyword>
<feature type="binding site" evidence="3">
    <location>
        <position position="55"/>
    </location>
    <ligand>
        <name>substrate</name>
    </ligand>
</feature>
<dbReference type="PANTHER" id="PTHR18901:SF38">
    <property type="entry name" value="PSEUDOURIDINE-5'-PHOSPHATASE"/>
    <property type="match status" value="1"/>
</dbReference>
<dbReference type="SFLD" id="SFLDG01135">
    <property type="entry name" value="C1.5.6:_HAD__Beta-PGM__Phospha"/>
    <property type="match status" value="1"/>
</dbReference>
<evidence type="ECO:0000256" key="2">
    <source>
        <dbReference type="PIRSR" id="PIRSR610972-1"/>
    </source>
</evidence>
<dbReference type="STRING" id="1393122.SAMN05660895_2181"/>
<name>A0A1I7NKP7_9BACT</name>
<dbReference type="InterPro" id="IPR023214">
    <property type="entry name" value="HAD_sf"/>
</dbReference>
<dbReference type="SUPFAM" id="SSF56784">
    <property type="entry name" value="HAD-like"/>
    <property type="match status" value="1"/>
</dbReference>
<accession>A0A1I7NKP7</accession>
<evidence type="ECO:0000256" key="4">
    <source>
        <dbReference type="PIRSR" id="PIRSR610972-3"/>
    </source>
</evidence>
<feature type="binding site" evidence="3">
    <location>
        <begin position="47"/>
        <end position="52"/>
    </location>
    <ligand>
        <name>substrate</name>
    </ligand>
</feature>
<dbReference type="InterPro" id="IPR006439">
    <property type="entry name" value="HAD-SF_hydro_IA"/>
</dbReference>
<dbReference type="InterPro" id="IPR036412">
    <property type="entry name" value="HAD-like_sf"/>
</dbReference>
<sequence length="228" mass="25541">MDKPFFQACIFDLDGVLVNTAHYHFLSWKQITNRWKVTFTEQDNESLKGLSREDSLSRLLDMTGKQLTPAEREQTLIEKNELFRQYLTQMTPDDVLPGVTACLRFLKENHIRLAVASSSKNARMVLQKTELIPWFDVIVDGTEIKKAKPDPEVFLKAATRLHIQPCQAIVFEDAKAGVEAALAGGFYCVGVGQADILQQAHLIIPDFASVSPSDLWISLSGLSANVNY</sequence>
<dbReference type="SFLD" id="SFLDG01129">
    <property type="entry name" value="C1.5:_HAD__Beta-PGM__Phosphata"/>
    <property type="match status" value="1"/>
</dbReference>
<feature type="binding site" evidence="3">
    <location>
        <position position="79"/>
    </location>
    <ligand>
        <name>substrate</name>
    </ligand>
</feature>
<dbReference type="RefSeq" id="WP_092460444.1">
    <property type="nucleotide sequence ID" value="NZ_FPCJ01000001.1"/>
</dbReference>
<evidence type="ECO:0000313" key="6">
    <source>
        <dbReference type="EMBL" id="SFV35215.1"/>
    </source>
</evidence>
<evidence type="ECO:0000256" key="1">
    <source>
        <dbReference type="ARBA" id="ARBA00006171"/>
    </source>
</evidence>
<dbReference type="Pfam" id="PF13419">
    <property type="entry name" value="HAD_2"/>
    <property type="match status" value="1"/>
</dbReference>
<feature type="binding site" evidence="4">
    <location>
        <position position="14"/>
    </location>
    <ligand>
        <name>Mg(2+)</name>
        <dbReference type="ChEBI" id="CHEBI:18420"/>
    </ligand>
</feature>
<feature type="binding site" evidence="3">
    <location>
        <begin position="12"/>
        <end position="14"/>
    </location>
    <ligand>
        <name>substrate</name>
    </ligand>
</feature>
<evidence type="ECO:0000256" key="5">
    <source>
        <dbReference type="PIRSR" id="PIRSR610972-4"/>
    </source>
</evidence>
<dbReference type="GO" id="GO:0008801">
    <property type="term" value="F:beta-phosphoglucomutase activity"/>
    <property type="evidence" value="ECO:0007669"/>
    <property type="project" value="InterPro"/>
</dbReference>
<feature type="site" description="Important for catalytic activity and assists the phosphoryl transfer reaction to Asp8 by balancing charge and orienting the reacting groups" evidence="5">
    <location>
        <position position="148"/>
    </location>
</feature>
<dbReference type="NCBIfam" id="TIGR02009">
    <property type="entry name" value="PGMB-YQAB-SF"/>
    <property type="match status" value="1"/>
</dbReference>
<proteinExistence type="inferred from homology"/>
<comment type="cofactor">
    <cofactor evidence="4">
        <name>Mg(2+)</name>
        <dbReference type="ChEBI" id="CHEBI:18420"/>
    </cofactor>
    <text evidence="4">Binds 2 magnesium ions per subunit.</text>
</comment>
<protein>
    <submittedName>
        <fullName evidence="6">Beta-phosphoglucomutase</fullName>
    </submittedName>
</protein>
<dbReference type="SFLD" id="SFLDS00003">
    <property type="entry name" value="Haloacid_Dehalogenase"/>
    <property type="match status" value="1"/>
</dbReference>
<dbReference type="Gene3D" id="3.40.50.1000">
    <property type="entry name" value="HAD superfamily/HAD-like"/>
    <property type="match status" value="1"/>
</dbReference>
<dbReference type="Gene3D" id="1.10.150.240">
    <property type="entry name" value="Putative phosphatase, domain 2"/>
    <property type="match status" value="1"/>
</dbReference>
<comment type="similarity">
    <text evidence="1">Belongs to the HAD-like hydrolase superfamily. CbbY/CbbZ/Gph/YieH family.</text>
</comment>
<feature type="active site" description="Proton donor/acceptor" evidence="2">
    <location>
        <position position="14"/>
    </location>
</feature>
<reference evidence="7" key="1">
    <citation type="submission" date="2016-10" db="EMBL/GenBank/DDBJ databases">
        <authorList>
            <person name="Varghese N."/>
            <person name="Submissions S."/>
        </authorList>
    </citation>
    <scope>NUCLEOTIDE SEQUENCE [LARGE SCALE GENOMIC DNA]</scope>
    <source>
        <strain evidence="7">DSM 14807</strain>
    </source>
</reference>
<feature type="binding site" evidence="3">
    <location>
        <position position="148"/>
    </location>
    <ligand>
        <name>substrate</name>
    </ligand>
</feature>
<feature type="binding site" evidence="3">
    <location>
        <position position="28"/>
    </location>
    <ligand>
        <name>substrate</name>
    </ligand>
</feature>